<comment type="subcellular location">
    <subcellularLocation>
        <location evidence="9">Cell membrane</location>
        <topology evidence="9">Peripheral membrane protein</topology>
        <orientation evidence="9">Cytoplasmic side</orientation>
    </subcellularLocation>
    <subcellularLocation>
        <location evidence="9">Cytoplasm</location>
    </subcellularLocation>
</comment>
<dbReference type="GO" id="GO:0006614">
    <property type="term" value="P:SRP-dependent cotranslational protein targeting to membrane"/>
    <property type="evidence" value="ECO:0007669"/>
    <property type="project" value="InterPro"/>
</dbReference>
<comment type="subunit">
    <text evidence="9">Part of the signal recognition particle protein translocation system, which is composed of SRP and FtsY.</text>
</comment>
<dbReference type="InterPro" id="IPR003593">
    <property type="entry name" value="AAA+_ATPase"/>
</dbReference>
<feature type="compositionally biased region" description="Basic and acidic residues" evidence="10">
    <location>
        <begin position="81"/>
        <end position="90"/>
    </location>
</feature>
<evidence type="ECO:0000256" key="10">
    <source>
        <dbReference type="SAM" id="MobiDB-lite"/>
    </source>
</evidence>
<evidence type="ECO:0000256" key="7">
    <source>
        <dbReference type="ARBA" id="ARBA00023170"/>
    </source>
</evidence>
<organism evidence="12 13">
    <name type="scientific">Secundilactobacillus folii</name>
    <dbReference type="NCBI Taxonomy" id="2678357"/>
    <lineage>
        <taxon>Bacteria</taxon>
        <taxon>Bacillati</taxon>
        <taxon>Bacillota</taxon>
        <taxon>Bacilli</taxon>
        <taxon>Lactobacillales</taxon>
        <taxon>Lactobacillaceae</taxon>
        <taxon>Secundilactobacillus</taxon>
    </lineage>
</organism>
<comment type="similarity">
    <text evidence="9">Belongs to the GTP-binding SRP family. FtsY subfamily.</text>
</comment>
<dbReference type="GO" id="GO:0005737">
    <property type="term" value="C:cytoplasm"/>
    <property type="evidence" value="ECO:0007669"/>
    <property type="project" value="UniProtKB-SubCell"/>
</dbReference>
<dbReference type="NCBIfam" id="TIGR00064">
    <property type="entry name" value="ftsY"/>
    <property type="match status" value="1"/>
</dbReference>
<protein>
    <recommendedName>
        <fullName evidence="9">Signal recognition particle receptor FtsY</fullName>
        <shortName evidence="9">SRP receptor</shortName>
        <ecNumber evidence="9">3.6.5.4</ecNumber>
    </recommendedName>
</protein>
<dbReference type="Gene3D" id="3.40.50.300">
    <property type="entry name" value="P-loop containing nucleotide triphosphate hydrolases"/>
    <property type="match status" value="1"/>
</dbReference>
<evidence type="ECO:0000256" key="1">
    <source>
        <dbReference type="ARBA" id="ARBA00022475"/>
    </source>
</evidence>
<sequence length="520" mass="56278">MGLFDFFKRRSKEAKSKQTSEQKTAESTAENATASAEEQATKRNDSDQQSDNQAEVTTSEAVATQRPVESSESADLGTTEETEKKERSEVSETQIEEPAANTQSDDSNTAQQAAEMAQNAAQQAAELAKSAAAAANAASETVSSEAPVSESSQEVAIQSEESAVQTDETVSAGVTNTQSESSDDASNTQTVAVSDNKSAAANEAPEVTTDAERYDKGLEKSRLTFGQRLNHLLANFRSVDESFFDDLEETLIGADVGFDMAMQISDQLREEVKLKNVKKSKDVQNVVVEKLIELYDQAGTNEQNGLNLAKQGPTVILFVGVNGVGKTTTIGKMANLFKQQGKKVLMAAADTFRAGAIEQLNVWAQRDGVDIVKRPEKSDPSSVVYDALQKAKSENYDILFVDTAGRLQNKANLMNELAKMKRVISREIPDAPQEVLLVLDATTGQNALNQAKLFKETTDVTGIVLTKLDGTARGGIVLAIRNELHLPVKYVGLGEKVDDLRPFEPDEFVYGLFKGLIDVD</sequence>
<evidence type="ECO:0000313" key="12">
    <source>
        <dbReference type="EMBL" id="MTV81112.1"/>
    </source>
</evidence>
<dbReference type="SUPFAM" id="SSF52540">
    <property type="entry name" value="P-loop containing nucleoside triphosphate hydrolases"/>
    <property type="match status" value="1"/>
</dbReference>
<dbReference type="FunFam" id="3.40.50.300:FF:000053">
    <property type="entry name" value="Signal recognition particle receptor FtsY"/>
    <property type="match status" value="1"/>
</dbReference>
<keyword evidence="13" id="KW-1185">Reference proteome</keyword>
<name>A0A7X2XSZ8_9LACO</name>
<evidence type="ECO:0000256" key="2">
    <source>
        <dbReference type="ARBA" id="ARBA00022490"/>
    </source>
</evidence>
<dbReference type="HAMAP" id="MF_00920">
    <property type="entry name" value="FtsY"/>
    <property type="match status" value="1"/>
</dbReference>
<dbReference type="InterPro" id="IPR027417">
    <property type="entry name" value="P-loop_NTPase"/>
</dbReference>
<feature type="compositionally biased region" description="Low complexity" evidence="10">
    <location>
        <begin position="110"/>
        <end position="146"/>
    </location>
</feature>
<evidence type="ECO:0000259" key="11">
    <source>
        <dbReference type="PROSITE" id="PS00300"/>
    </source>
</evidence>
<evidence type="ECO:0000313" key="13">
    <source>
        <dbReference type="Proteomes" id="UP000466388"/>
    </source>
</evidence>
<feature type="region of interest" description="Disordered" evidence="10">
    <location>
        <begin position="1"/>
        <end position="215"/>
    </location>
</feature>
<dbReference type="GO" id="GO:0005047">
    <property type="term" value="F:signal recognition particle binding"/>
    <property type="evidence" value="ECO:0007669"/>
    <property type="project" value="TreeGrafter"/>
</dbReference>
<keyword evidence="6 9" id="KW-0472">Membrane</keyword>
<accession>A0A7X2XSZ8</accession>
<dbReference type="Proteomes" id="UP000466388">
    <property type="component" value="Unassembled WGS sequence"/>
</dbReference>
<keyword evidence="5 9" id="KW-0342">GTP-binding</keyword>
<dbReference type="InterPro" id="IPR013822">
    <property type="entry name" value="Signal_recog_particl_SRP54_hlx"/>
</dbReference>
<proteinExistence type="inferred from homology"/>
<dbReference type="EMBL" id="WNJO01000001">
    <property type="protein sequence ID" value="MTV81112.1"/>
    <property type="molecule type" value="Genomic_DNA"/>
</dbReference>
<dbReference type="PROSITE" id="PS00300">
    <property type="entry name" value="SRP54"/>
    <property type="match status" value="1"/>
</dbReference>
<feature type="compositionally biased region" description="Polar residues" evidence="10">
    <location>
        <begin position="100"/>
        <end position="109"/>
    </location>
</feature>
<feature type="binding site" evidence="9">
    <location>
        <begin position="320"/>
        <end position="327"/>
    </location>
    <ligand>
        <name>GTP</name>
        <dbReference type="ChEBI" id="CHEBI:37565"/>
    </ligand>
</feature>
<dbReference type="CDD" id="cd17874">
    <property type="entry name" value="FtsY"/>
    <property type="match status" value="1"/>
</dbReference>
<feature type="binding site" evidence="9">
    <location>
        <begin position="402"/>
        <end position="406"/>
    </location>
    <ligand>
        <name>GTP</name>
        <dbReference type="ChEBI" id="CHEBI:37565"/>
    </ligand>
</feature>
<keyword evidence="2 9" id="KW-0963">Cytoplasm</keyword>
<dbReference type="EC" id="3.6.5.4" evidence="9"/>
<feature type="compositionally biased region" description="Polar residues" evidence="10">
    <location>
        <begin position="47"/>
        <end position="73"/>
    </location>
</feature>
<dbReference type="InterPro" id="IPR042101">
    <property type="entry name" value="SRP54_N_sf"/>
</dbReference>
<evidence type="ECO:0000256" key="4">
    <source>
        <dbReference type="ARBA" id="ARBA00022801"/>
    </source>
</evidence>
<dbReference type="PANTHER" id="PTHR43134">
    <property type="entry name" value="SIGNAL RECOGNITION PARTICLE RECEPTOR SUBUNIT ALPHA"/>
    <property type="match status" value="1"/>
</dbReference>
<dbReference type="GO" id="GO:0005886">
    <property type="term" value="C:plasma membrane"/>
    <property type="evidence" value="ECO:0007669"/>
    <property type="project" value="UniProtKB-SubCell"/>
</dbReference>
<dbReference type="SUPFAM" id="SSF47364">
    <property type="entry name" value="Domain of the SRP/SRP receptor G-proteins"/>
    <property type="match status" value="1"/>
</dbReference>
<dbReference type="InterPro" id="IPR000897">
    <property type="entry name" value="SRP54_GTPase_dom"/>
</dbReference>
<keyword evidence="1 9" id="KW-1003">Cell membrane</keyword>
<evidence type="ECO:0000256" key="9">
    <source>
        <dbReference type="HAMAP-Rule" id="MF_00920"/>
    </source>
</evidence>
<dbReference type="PANTHER" id="PTHR43134:SF1">
    <property type="entry name" value="SIGNAL RECOGNITION PARTICLE RECEPTOR SUBUNIT ALPHA"/>
    <property type="match status" value="1"/>
</dbReference>
<dbReference type="GO" id="GO:0005525">
    <property type="term" value="F:GTP binding"/>
    <property type="evidence" value="ECO:0007669"/>
    <property type="project" value="UniProtKB-UniRule"/>
</dbReference>
<dbReference type="SMART" id="SM00382">
    <property type="entry name" value="AAA"/>
    <property type="match status" value="1"/>
</dbReference>
<keyword evidence="3 9" id="KW-0547">Nucleotide-binding</keyword>
<feature type="binding site" evidence="9">
    <location>
        <begin position="466"/>
        <end position="469"/>
    </location>
    <ligand>
        <name>GTP</name>
        <dbReference type="ChEBI" id="CHEBI:37565"/>
    </ligand>
</feature>
<dbReference type="Gene3D" id="1.20.120.140">
    <property type="entry name" value="Signal recognition particle SRP54, nucleotide-binding domain"/>
    <property type="match status" value="1"/>
</dbReference>
<dbReference type="SMART" id="SM00963">
    <property type="entry name" value="SRP54_N"/>
    <property type="match status" value="1"/>
</dbReference>
<feature type="domain" description="SRP54-type proteins GTP-binding" evidence="11">
    <location>
        <begin position="487"/>
        <end position="500"/>
    </location>
</feature>
<evidence type="ECO:0000256" key="3">
    <source>
        <dbReference type="ARBA" id="ARBA00022741"/>
    </source>
</evidence>
<evidence type="ECO:0000256" key="8">
    <source>
        <dbReference type="ARBA" id="ARBA00048027"/>
    </source>
</evidence>
<dbReference type="Pfam" id="PF02881">
    <property type="entry name" value="SRP54_N"/>
    <property type="match status" value="1"/>
</dbReference>
<evidence type="ECO:0000256" key="5">
    <source>
        <dbReference type="ARBA" id="ARBA00023134"/>
    </source>
</evidence>
<feature type="compositionally biased region" description="Polar residues" evidence="10">
    <location>
        <begin position="149"/>
        <end position="199"/>
    </location>
</feature>
<dbReference type="AlphaFoldDB" id="A0A7X2XSZ8"/>
<evidence type="ECO:0000256" key="6">
    <source>
        <dbReference type="ARBA" id="ARBA00023136"/>
    </source>
</evidence>
<comment type="catalytic activity">
    <reaction evidence="8 9">
        <text>GTP + H2O = GDP + phosphate + H(+)</text>
        <dbReference type="Rhea" id="RHEA:19669"/>
        <dbReference type="ChEBI" id="CHEBI:15377"/>
        <dbReference type="ChEBI" id="CHEBI:15378"/>
        <dbReference type="ChEBI" id="CHEBI:37565"/>
        <dbReference type="ChEBI" id="CHEBI:43474"/>
        <dbReference type="ChEBI" id="CHEBI:58189"/>
        <dbReference type="EC" id="3.6.5.4"/>
    </reaction>
</comment>
<feature type="compositionally biased region" description="Low complexity" evidence="10">
    <location>
        <begin position="25"/>
        <end position="38"/>
    </location>
</feature>
<dbReference type="InterPro" id="IPR036225">
    <property type="entry name" value="SRP/SRP_N"/>
</dbReference>
<gene>
    <name evidence="9 12" type="primary">ftsY</name>
    <name evidence="12" type="ORF">GM612_00400</name>
</gene>
<keyword evidence="4 9" id="KW-0378">Hydrolase</keyword>
<keyword evidence="7 9" id="KW-0675">Receptor</keyword>
<dbReference type="RefSeq" id="WP_343031722.1">
    <property type="nucleotide sequence ID" value="NZ_WNJO01000001.1"/>
</dbReference>
<dbReference type="GO" id="GO:0003924">
    <property type="term" value="F:GTPase activity"/>
    <property type="evidence" value="ECO:0007669"/>
    <property type="project" value="UniProtKB-UniRule"/>
</dbReference>
<dbReference type="FunFam" id="1.20.120.140:FF:000002">
    <property type="entry name" value="Signal recognition particle receptor FtsY"/>
    <property type="match status" value="1"/>
</dbReference>
<comment type="function">
    <text evidence="9">Involved in targeting and insertion of nascent membrane proteins into the cytoplasmic membrane. Acts as a receptor for the complex formed by the signal recognition particle (SRP) and the ribosome-nascent chain (RNC).</text>
</comment>
<dbReference type="Pfam" id="PF00448">
    <property type="entry name" value="SRP54"/>
    <property type="match status" value="1"/>
</dbReference>
<feature type="compositionally biased region" description="Basic and acidic residues" evidence="10">
    <location>
        <begin position="13"/>
        <end position="24"/>
    </location>
</feature>
<reference evidence="12 13" key="1">
    <citation type="submission" date="2019-11" db="EMBL/GenBank/DDBJ databases">
        <title>Lactobacillus sp. nov. CRM56-3, isolated from fermented tea leaves.</title>
        <authorList>
            <person name="Phuengjayaem S."/>
            <person name="Tanasupawat S."/>
        </authorList>
    </citation>
    <scope>NUCLEOTIDE SEQUENCE [LARGE SCALE GENOMIC DNA]</scope>
    <source>
        <strain evidence="12 13">CRM56-3</strain>
    </source>
</reference>
<dbReference type="InterPro" id="IPR004390">
    <property type="entry name" value="SR_rcpt_FtsY"/>
</dbReference>
<comment type="caution">
    <text evidence="12">The sequence shown here is derived from an EMBL/GenBank/DDBJ whole genome shotgun (WGS) entry which is preliminary data.</text>
</comment>
<dbReference type="SMART" id="SM00962">
    <property type="entry name" value="SRP54"/>
    <property type="match status" value="1"/>
</dbReference>